<dbReference type="EMBL" id="BK032823">
    <property type="protein sequence ID" value="DAF62422.1"/>
    <property type="molecule type" value="Genomic_DNA"/>
</dbReference>
<proteinExistence type="predicted"/>
<reference evidence="1" key="1">
    <citation type="journal article" date="2021" name="Proc. Natl. Acad. Sci. U.S.A.">
        <title>A Catalog of Tens of Thousands of Viruses from Human Metagenomes Reveals Hidden Associations with Chronic Diseases.</title>
        <authorList>
            <person name="Tisza M.J."/>
            <person name="Buck C.B."/>
        </authorList>
    </citation>
    <scope>NUCLEOTIDE SEQUENCE</scope>
    <source>
        <strain evidence="1">CtIty1</strain>
    </source>
</reference>
<organism evidence="1">
    <name type="scientific">Myoviridae sp. ctIty1</name>
    <dbReference type="NCBI Taxonomy" id="2827673"/>
    <lineage>
        <taxon>Viruses</taxon>
        <taxon>Duplodnaviria</taxon>
        <taxon>Heunggongvirae</taxon>
        <taxon>Uroviricota</taxon>
        <taxon>Caudoviricetes</taxon>
    </lineage>
</organism>
<evidence type="ECO:0000313" key="1">
    <source>
        <dbReference type="EMBL" id="DAF62422.1"/>
    </source>
</evidence>
<name>A0A8S5TGL5_9CAUD</name>
<sequence>MWTRSSSLIKKIRGVRELIPYSFFFVLKVNSTKKIKYTSSMIYLIISK</sequence>
<accession>A0A8S5TGL5</accession>
<protein>
    <submittedName>
        <fullName evidence="1">Uncharacterized protein</fullName>
    </submittedName>
</protein>